<dbReference type="OrthoDB" id="9801717at2"/>
<keyword evidence="2" id="KW-1185">Reference proteome</keyword>
<sequence>MVILAGHDIAADPDRTLAEQSPEDVDAHLAELRQELGLKKTRFREHNRQDIGCTRADKPAILSMT</sequence>
<evidence type="ECO:0000313" key="1">
    <source>
        <dbReference type="EMBL" id="AFL74725.1"/>
    </source>
</evidence>
<evidence type="ECO:0000313" key="2">
    <source>
        <dbReference type="Proteomes" id="UP000006062"/>
    </source>
</evidence>
<accession>I3YCK7</accession>
<protein>
    <submittedName>
        <fullName evidence="1">Uncharacterized protein</fullName>
    </submittedName>
</protein>
<gene>
    <name evidence="1" type="ordered locus">Thivi_2807</name>
</gene>
<dbReference type="EMBL" id="CP003154">
    <property type="protein sequence ID" value="AFL74725.1"/>
    <property type="molecule type" value="Genomic_DNA"/>
</dbReference>
<dbReference type="AlphaFoldDB" id="I3YCK7"/>
<dbReference type="Proteomes" id="UP000006062">
    <property type="component" value="Chromosome"/>
</dbReference>
<dbReference type="KEGG" id="tvi:Thivi_2807"/>
<dbReference type="RefSeq" id="WP_014779158.1">
    <property type="nucleotide sequence ID" value="NC_018012.1"/>
</dbReference>
<reference evidence="1 2" key="1">
    <citation type="submission" date="2012-06" db="EMBL/GenBank/DDBJ databases">
        <title>Complete sequence of Thiocystis violascens DSM 198.</title>
        <authorList>
            <consortium name="US DOE Joint Genome Institute"/>
            <person name="Lucas S."/>
            <person name="Han J."/>
            <person name="Lapidus A."/>
            <person name="Cheng J.-F."/>
            <person name="Goodwin L."/>
            <person name="Pitluck S."/>
            <person name="Peters L."/>
            <person name="Ovchinnikova G."/>
            <person name="Teshima H."/>
            <person name="Detter J.C."/>
            <person name="Han C."/>
            <person name="Tapia R."/>
            <person name="Land M."/>
            <person name="Hauser L."/>
            <person name="Kyrpides N."/>
            <person name="Ivanova N."/>
            <person name="Pagani I."/>
            <person name="Vogl K."/>
            <person name="Liu Z."/>
            <person name="Frigaard N.-U."/>
            <person name="Bryant D."/>
            <person name="Woyke T."/>
        </authorList>
    </citation>
    <scope>NUCLEOTIDE SEQUENCE [LARGE SCALE GENOMIC DNA]</scope>
    <source>
        <strain evidence="2">ATCC 17096 / DSM 198 / 6111</strain>
    </source>
</reference>
<proteinExistence type="predicted"/>
<dbReference type="HOGENOM" id="CLU_2848483_0_0_6"/>
<organism evidence="1 2">
    <name type="scientific">Thiocystis violascens (strain ATCC 17096 / DSM 198 / 6111)</name>
    <name type="common">Chromatium violascens</name>
    <dbReference type="NCBI Taxonomy" id="765911"/>
    <lineage>
        <taxon>Bacteria</taxon>
        <taxon>Pseudomonadati</taxon>
        <taxon>Pseudomonadota</taxon>
        <taxon>Gammaproteobacteria</taxon>
        <taxon>Chromatiales</taxon>
        <taxon>Chromatiaceae</taxon>
        <taxon>Thiocystis</taxon>
    </lineage>
</organism>
<name>I3YCK7_THIV6</name>